<evidence type="ECO:0000313" key="2">
    <source>
        <dbReference type="Proteomes" id="UP000477285"/>
    </source>
</evidence>
<accession>A0A6L8TA54</accession>
<dbReference type="AlphaFoldDB" id="A0A6L8TA54"/>
<dbReference type="GO" id="GO:0016740">
    <property type="term" value="F:transferase activity"/>
    <property type="evidence" value="ECO:0007669"/>
    <property type="project" value="UniProtKB-KW"/>
</dbReference>
<dbReference type="PANTHER" id="PTHR41244">
    <property type="entry name" value="RHAMNAN SYNTHESIS F"/>
    <property type="match status" value="1"/>
</dbReference>
<dbReference type="InterPro" id="IPR032719">
    <property type="entry name" value="WbsX"/>
</dbReference>
<dbReference type="CDD" id="cd11579">
    <property type="entry name" value="Glyco_tran_WbsX"/>
    <property type="match status" value="1"/>
</dbReference>
<reference evidence="1 2" key="1">
    <citation type="journal article" date="2019" name="Nat. Med.">
        <title>A library of human gut bacterial isolates paired with longitudinal multiomics data enables mechanistic microbiome research.</title>
        <authorList>
            <person name="Poyet M."/>
            <person name="Groussin M."/>
            <person name="Gibbons S.M."/>
            <person name="Avila-Pacheco J."/>
            <person name="Jiang X."/>
            <person name="Kearney S.M."/>
            <person name="Perrotta A.R."/>
            <person name="Berdy B."/>
            <person name="Zhao S."/>
            <person name="Lieberman T.D."/>
            <person name="Swanson P.K."/>
            <person name="Smith M."/>
            <person name="Roesemann S."/>
            <person name="Alexander J.E."/>
            <person name="Rich S.A."/>
            <person name="Livny J."/>
            <person name="Vlamakis H."/>
            <person name="Clish C."/>
            <person name="Bullock K."/>
            <person name="Deik A."/>
            <person name="Scott J."/>
            <person name="Pierce K.A."/>
            <person name="Xavier R.J."/>
            <person name="Alm E.J."/>
        </authorList>
    </citation>
    <scope>NUCLEOTIDE SEQUENCE [LARGE SCALE GENOMIC DNA]</scope>
    <source>
        <strain evidence="1 2">BIOML-A1</strain>
    </source>
</reference>
<sequence>MKNEPIDKDNKSQTQIVAFHLPQFHTFPENDEWWGKGFTEWVNVKNAKPLYKGHNQPRVPLNNNYYDLSKIENMVAQMDLAREYGIHAFCYYHYWFDGKLLLQKPLEAIRDYQGVKLNYFLCWANEPWARTWDGHETDVLMPQRYGDRLEWEQHFEYLLSFFKDQYYEKIDNKPVLVLYRCTSIPKCEEMIACWNQLCKQNGFDGIYIIEEKNSFQNKPVCKNSNAYLYFEPGYTLNFGRTKFEHARDKAITVAFNLSKHSHNLVNVYSWIWQRLLFNTKKDLGQNDTGKEIFPGAFVGWDNTPRKKDKGRFIVGNTPEIFGKYFSRQFSQAKEAGCRYLFINAWNEWGEGAFLEPDETFEYSYLECIKDVSHT</sequence>
<protein>
    <submittedName>
        <fullName evidence="1">Glycosyl transferase</fullName>
    </submittedName>
</protein>
<comment type="caution">
    <text evidence="1">The sequence shown here is derived from an EMBL/GenBank/DDBJ whole genome shotgun (WGS) entry which is preliminary data.</text>
</comment>
<dbReference type="RefSeq" id="WP_161234367.1">
    <property type="nucleotide sequence ID" value="NZ_JAAINE010000073.1"/>
</dbReference>
<name>A0A6L8TA54_9FIRM</name>
<evidence type="ECO:0000313" key="1">
    <source>
        <dbReference type="EMBL" id="MZL35311.1"/>
    </source>
</evidence>
<gene>
    <name evidence="1" type="ORF">GT728_19560</name>
</gene>
<dbReference type="PANTHER" id="PTHR41244:SF1">
    <property type="entry name" value="GLYCOSYLTRANSFERASE"/>
    <property type="match status" value="1"/>
</dbReference>
<proteinExistence type="predicted"/>
<dbReference type="Proteomes" id="UP000477285">
    <property type="component" value="Unassembled WGS sequence"/>
</dbReference>
<dbReference type="Gene3D" id="3.20.20.80">
    <property type="entry name" value="Glycosidases"/>
    <property type="match status" value="1"/>
</dbReference>
<dbReference type="EMBL" id="WWVQ01000086">
    <property type="protein sequence ID" value="MZL35311.1"/>
    <property type="molecule type" value="Genomic_DNA"/>
</dbReference>
<dbReference type="Pfam" id="PF14307">
    <property type="entry name" value="Glyco_tran_WbsX"/>
    <property type="match status" value="1"/>
</dbReference>
<organism evidence="1 2">
    <name type="scientific">Blautia wexlerae</name>
    <dbReference type="NCBI Taxonomy" id="418240"/>
    <lineage>
        <taxon>Bacteria</taxon>
        <taxon>Bacillati</taxon>
        <taxon>Bacillota</taxon>
        <taxon>Clostridia</taxon>
        <taxon>Lachnospirales</taxon>
        <taxon>Lachnospiraceae</taxon>
        <taxon>Blautia</taxon>
    </lineage>
</organism>
<keyword evidence="1" id="KW-0808">Transferase</keyword>